<feature type="compositionally biased region" description="Basic and acidic residues" evidence="1">
    <location>
        <begin position="106"/>
        <end position="117"/>
    </location>
</feature>
<reference evidence="2 3" key="1">
    <citation type="submission" date="2018-10" db="EMBL/GenBank/DDBJ databases">
        <authorList>
            <consortium name="Pathogen Informatics"/>
        </authorList>
    </citation>
    <scope>NUCLEOTIDE SEQUENCE [LARGE SCALE GENOMIC DNA]</scope>
</reference>
<gene>
    <name evidence="2" type="ORF">MCOS_LOCUS4635</name>
</gene>
<feature type="region of interest" description="Disordered" evidence="1">
    <location>
        <begin position="89"/>
        <end position="129"/>
    </location>
</feature>
<dbReference type="Proteomes" id="UP000267029">
    <property type="component" value="Unassembled WGS sequence"/>
</dbReference>
<protein>
    <submittedName>
        <fullName evidence="2">Uncharacterized protein</fullName>
    </submittedName>
</protein>
<proteinExistence type="predicted"/>
<accession>A0A0R3UCI6</accession>
<organism evidence="2 3">
    <name type="scientific">Mesocestoides corti</name>
    <name type="common">Flatworm</name>
    <dbReference type="NCBI Taxonomy" id="53468"/>
    <lineage>
        <taxon>Eukaryota</taxon>
        <taxon>Metazoa</taxon>
        <taxon>Spiralia</taxon>
        <taxon>Lophotrochozoa</taxon>
        <taxon>Platyhelminthes</taxon>
        <taxon>Cestoda</taxon>
        <taxon>Eucestoda</taxon>
        <taxon>Cyclophyllidea</taxon>
        <taxon>Mesocestoididae</taxon>
        <taxon>Mesocestoides</taxon>
    </lineage>
</organism>
<dbReference type="EMBL" id="UXSR01001978">
    <property type="protein sequence ID" value="VDD78632.1"/>
    <property type="molecule type" value="Genomic_DNA"/>
</dbReference>
<keyword evidence="3" id="KW-1185">Reference proteome</keyword>
<evidence type="ECO:0000256" key="1">
    <source>
        <dbReference type="SAM" id="MobiDB-lite"/>
    </source>
</evidence>
<name>A0A0R3UCI6_MESCO</name>
<evidence type="ECO:0000313" key="2">
    <source>
        <dbReference type="EMBL" id="VDD78632.1"/>
    </source>
</evidence>
<evidence type="ECO:0000313" key="3">
    <source>
        <dbReference type="Proteomes" id="UP000267029"/>
    </source>
</evidence>
<dbReference type="AlphaFoldDB" id="A0A0R3UCI6"/>
<sequence length="145" mass="15991">MRLRHLPDQILVATLDAYLRWSSVQYDSRIVQAVDRCSPEVNAGQPDVAVWKIVVILVLSNWSRLNSTAWQRYHVTGVTWALNSAPRTESQSAQEFPVSIAAPENEPIREQDDRAEAKPSVQPPSLALVAGPKAIHGGSKIVAKT</sequence>